<name>A0AAD9QFH0_ACRCE</name>
<comment type="caution">
    <text evidence="2">The sequence shown here is derived from an EMBL/GenBank/DDBJ whole genome shotgun (WGS) entry which is preliminary data.</text>
</comment>
<keyword evidence="3" id="KW-1185">Reference proteome</keyword>
<reference evidence="2" key="2">
    <citation type="journal article" date="2023" name="Science">
        <title>Genomic signatures of disease resistance in endangered staghorn corals.</title>
        <authorList>
            <person name="Vollmer S.V."/>
            <person name="Selwyn J.D."/>
            <person name="Despard B.A."/>
            <person name="Roesel C.L."/>
        </authorList>
    </citation>
    <scope>NUCLEOTIDE SEQUENCE</scope>
    <source>
        <strain evidence="2">K2</strain>
    </source>
</reference>
<feature type="transmembrane region" description="Helical" evidence="1">
    <location>
        <begin position="47"/>
        <end position="71"/>
    </location>
</feature>
<proteinExistence type="predicted"/>
<keyword evidence="1" id="KW-0472">Membrane</keyword>
<organism evidence="2 3">
    <name type="scientific">Acropora cervicornis</name>
    <name type="common">Staghorn coral</name>
    <dbReference type="NCBI Taxonomy" id="6130"/>
    <lineage>
        <taxon>Eukaryota</taxon>
        <taxon>Metazoa</taxon>
        <taxon>Cnidaria</taxon>
        <taxon>Anthozoa</taxon>
        <taxon>Hexacorallia</taxon>
        <taxon>Scleractinia</taxon>
        <taxon>Astrocoeniina</taxon>
        <taxon>Acroporidae</taxon>
        <taxon>Acropora</taxon>
    </lineage>
</organism>
<protein>
    <submittedName>
        <fullName evidence="2">Uncharacterized protein</fullName>
    </submittedName>
</protein>
<gene>
    <name evidence="2" type="ORF">P5673_016674</name>
</gene>
<evidence type="ECO:0000313" key="2">
    <source>
        <dbReference type="EMBL" id="KAK2560339.1"/>
    </source>
</evidence>
<keyword evidence="1" id="KW-0812">Transmembrane</keyword>
<accession>A0AAD9QFH0</accession>
<dbReference type="AlphaFoldDB" id="A0AAD9QFH0"/>
<sequence>MTEFVKVCFSNGLDVCFSILAGEADYLLYEIITDIFKHWFIMNYHTFFIFILIARGSFFVSFFCAVIWKLYDNALVALFLFGFLHRERTKLGPNFYLKRHSFPVINQSYLKATSTIYEACYFTSLLLVNEANNISV</sequence>
<keyword evidence="1" id="KW-1133">Transmembrane helix</keyword>
<reference evidence="2" key="1">
    <citation type="journal article" date="2023" name="G3 (Bethesda)">
        <title>Whole genome assembly and annotation of the endangered Caribbean coral Acropora cervicornis.</title>
        <authorList>
            <person name="Selwyn J.D."/>
            <person name="Vollmer S.V."/>
        </authorList>
    </citation>
    <scope>NUCLEOTIDE SEQUENCE</scope>
    <source>
        <strain evidence="2">K2</strain>
    </source>
</reference>
<dbReference type="Proteomes" id="UP001249851">
    <property type="component" value="Unassembled WGS sequence"/>
</dbReference>
<evidence type="ECO:0000313" key="3">
    <source>
        <dbReference type="Proteomes" id="UP001249851"/>
    </source>
</evidence>
<evidence type="ECO:0000256" key="1">
    <source>
        <dbReference type="SAM" id="Phobius"/>
    </source>
</evidence>
<dbReference type="EMBL" id="JARQWQ010000036">
    <property type="protein sequence ID" value="KAK2560339.1"/>
    <property type="molecule type" value="Genomic_DNA"/>
</dbReference>